<protein>
    <recommendedName>
        <fullName evidence="12">Peptidase S8/S53 domain-containing protein</fullName>
    </recommendedName>
</protein>
<keyword evidence="5 10" id="KW-0645">Protease</keyword>
<evidence type="ECO:0000256" key="10">
    <source>
        <dbReference type="PROSITE-ProRule" id="PRU01240"/>
    </source>
</evidence>
<dbReference type="InterPro" id="IPR015500">
    <property type="entry name" value="Peptidase_S8_subtilisin-rel"/>
</dbReference>
<dbReference type="InterPro" id="IPR022398">
    <property type="entry name" value="Peptidase_S8_His-AS"/>
</dbReference>
<dbReference type="GO" id="GO:0006508">
    <property type="term" value="P:proteolysis"/>
    <property type="evidence" value="ECO:0007669"/>
    <property type="project" value="UniProtKB-KW"/>
</dbReference>
<feature type="active site" description="Charge relay system" evidence="9 10">
    <location>
        <position position="210"/>
    </location>
</feature>
<dbReference type="PANTHER" id="PTHR43806:SF11">
    <property type="entry name" value="CEREVISIN-RELATED"/>
    <property type="match status" value="1"/>
</dbReference>
<evidence type="ECO:0000256" key="7">
    <source>
        <dbReference type="ARBA" id="ARBA00022825"/>
    </source>
</evidence>
<dbReference type="CDD" id="cd07487">
    <property type="entry name" value="Peptidases_S8_1"/>
    <property type="match status" value="1"/>
</dbReference>
<proteinExistence type="inferred from homology"/>
<sequence>MKLLKSIFAITTSFIMLLSTAQSVSYSAPNKNEIAKPSAVNAEMNKIHPALRAVMKDSSQDIVSVIVAKSPNNSAVDTAKLLGATVKAEWEFINAFAIDIKASMLDELATLSDVYMITEEGHVMSTKEKDEGTTDDKVASPFDGSIIENAFNASVKADKVWEKGYTGQGVTIAVLDTGIYEGPNSDFNKRLIKSVNVNPNASNGADKYGHGTHVAGIIAGDGKNSGGKYMGIAPDANLISVKFADDNGMSSEMDLLNALQWVYENKDEYNIRVVNISSTLATKQRYQESMVSAAVELLWASGVVVVVAAGNSGYEECSTCHAPANDPFVITVGAVDDNGTKSTDDDYEKPWSSSGETMAGISKPEIMAPGAKIVSYMPEGELKKMAKGNVENNADYFRMGGTSMAAPMVTGVVALMLEANPNLTPNQIKYILMHSARDYVSINKEYLQSLSREELDALDIDNIDPQYLEVAMSIPGIVSADKAVDWALKEEVIPSANMDYQINPILTHSDDSVLHNNVTWANVTWANVTWANVTWANVTWANVTWANVTWANVTWANVTWANVTWANVTWANVTWANSFDY</sequence>
<dbReference type="GO" id="GO:0004252">
    <property type="term" value="F:serine-type endopeptidase activity"/>
    <property type="evidence" value="ECO:0007669"/>
    <property type="project" value="UniProtKB-UniRule"/>
</dbReference>
<keyword evidence="14" id="KW-1185">Reference proteome</keyword>
<accession>A0A263BS11</accession>
<dbReference type="PROSITE" id="PS51892">
    <property type="entry name" value="SUBTILASE"/>
    <property type="match status" value="1"/>
</dbReference>
<dbReference type="PROSITE" id="PS00137">
    <property type="entry name" value="SUBTILASE_HIS"/>
    <property type="match status" value="1"/>
</dbReference>
<dbReference type="PROSITE" id="PS00138">
    <property type="entry name" value="SUBTILASE_SER"/>
    <property type="match status" value="1"/>
</dbReference>
<keyword evidence="7 10" id="KW-0720">Serine protease</keyword>
<evidence type="ECO:0000256" key="8">
    <source>
        <dbReference type="ARBA" id="ARBA00022837"/>
    </source>
</evidence>
<dbReference type="Proteomes" id="UP000217083">
    <property type="component" value="Unassembled WGS sequence"/>
</dbReference>
<organism evidence="13 14">
    <name type="scientific">Lottiidibacillus patelloidae</name>
    <dbReference type="NCBI Taxonomy" id="2670334"/>
    <lineage>
        <taxon>Bacteria</taxon>
        <taxon>Bacillati</taxon>
        <taxon>Bacillota</taxon>
        <taxon>Bacilli</taxon>
        <taxon>Bacillales</taxon>
        <taxon>Bacillaceae</taxon>
        <taxon>Lottiidibacillus</taxon>
    </lineage>
</organism>
<evidence type="ECO:0000259" key="12">
    <source>
        <dbReference type="Pfam" id="PF00082"/>
    </source>
</evidence>
<dbReference type="InterPro" id="IPR050131">
    <property type="entry name" value="Peptidase_S8_subtilisin-like"/>
</dbReference>
<dbReference type="InterPro" id="IPR036852">
    <property type="entry name" value="Peptidase_S8/S53_dom_sf"/>
</dbReference>
<evidence type="ECO:0000256" key="4">
    <source>
        <dbReference type="ARBA" id="ARBA00022525"/>
    </source>
</evidence>
<comment type="caution">
    <text evidence="13">The sequence shown here is derived from an EMBL/GenBank/DDBJ whole genome shotgun (WGS) entry which is preliminary data.</text>
</comment>
<dbReference type="Gene3D" id="3.40.50.200">
    <property type="entry name" value="Peptidase S8/S53 domain"/>
    <property type="match status" value="1"/>
</dbReference>
<feature type="chain" id="PRO_5038742205" description="Peptidase S8/S53 domain-containing protein" evidence="11">
    <location>
        <begin position="22"/>
        <end position="581"/>
    </location>
</feature>
<feature type="signal peptide" evidence="11">
    <location>
        <begin position="1"/>
        <end position="21"/>
    </location>
</feature>
<evidence type="ECO:0000256" key="1">
    <source>
        <dbReference type="ARBA" id="ARBA00001913"/>
    </source>
</evidence>
<keyword evidence="4" id="KW-0964">Secreted</keyword>
<keyword evidence="8" id="KW-0106">Calcium</keyword>
<keyword evidence="11" id="KW-0732">Signal</keyword>
<dbReference type="SUPFAM" id="SSF52743">
    <property type="entry name" value="Subtilisin-like"/>
    <property type="match status" value="1"/>
</dbReference>
<evidence type="ECO:0000256" key="11">
    <source>
        <dbReference type="SAM" id="SignalP"/>
    </source>
</evidence>
<dbReference type="InterPro" id="IPR000209">
    <property type="entry name" value="Peptidase_S8/S53_dom"/>
</dbReference>
<dbReference type="PRINTS" id="PR00723">
    <property type="entry name" value="SUBTILISIN"/>
</dbReference>
<evidence type="ECO:0000256" key="6">
    <source>
        <dbReference type="ARBA" id="ARBA00022801"/>
    </source>
</evidence>
<evidence type="ECO:0000256" key="3">
    <source>
        <dbReference type="ARBA" id="ARBA00011073"/>
    </source>
</evidence>
<comment type="subcellular location">
    <subcellularLocation>
        <location evidence="2">Secreted</location>
    </subcellularLocation>
</comment>
<evidence type="ECO:0000256" key="2">
    <source>
        <dbReference type="ARBA" id="ARBA00004613"/>
    </source>
</evidence>
<evidence type="ECO:0000256" key="9">
    <source>
        <dbReference type="PIRSR" id="PIRSR615500-1"/>
    </source>
</evidence>
<dbReference type="SUPFAM" id="SSF141571">
    <property type="entry name" value="Pentapeptide repeat-like"/>
    <property type="match status" value="1"/>
</dbReference>
<dbReference type="GO" id="GO:0005615">
    <property type="term" value="C:extracellular space"/>
    <property type="evidence" value="ECO:0007669"/>
    <property type="project" value="TreeGrafter"/>
</dbReference>
<dbReference type="AlphaFoldDB" id="A0A263BS11"/>
<evidence type="ECO:0000313" key="13">
    <source>
        <dbReference type="EMBL" id="OZM56500.1"/>
    </source>
</evidence>
<name>A0A263BS11_9BACI</name>
<reference evidence="14" key="1">
    <citation type="submission" date="2017-08" db="EMBL/GenBank/DDBJ databases">
        <authorList>
            <person name="Huang Z."/>
        </authorList>
    </citation>
    <scope>NUCLEOTIDE SEQUENCE [LARGE SCALE GENOMIC DNA]</scope>
    <source>
        <strain evidence="14">SA5d-4</strain>
    </source>
</reference>
<gene>
    <name evidence="13" type="ORF">CIB95_12045</name>
</gene>
<evidence type="ECO:0000256" key="5">
    <source>
        <dbReference type="ARBA" id="ARBA00022670"/>
    </source>
</evidence>
<comment type="similarity">
    <text evidence="3 10">Belongs to the peptidase S8 family.</text>
</comment>
<dbReference type="PANTHER" id="PTHR43806">
    <property type="entry name" value="PEPTIDASE S8"/>
    <property type="match status" value="1"/>
</dbReference>
<keyword evidence="6 10" id="KW-0378">Hydrolase</keyword>
<reference evidence="13 14" key="2">
    <citation type="submission" date="2017-09" db="EMBL/GenBank/DDBJ databases">
        <title>Bacillus patelloidae sp. nov., isolated from the intestinal tract of a marine limpet.</title>
        <authorList>
            <person name="Liu R."/>
            <person name="Dong C."/>
            <person name="Shao Z."/>
        </authorList>
    </citation>
    <scope>NUCLEOTIDE SEQUENCE [LARGE SCALE GENOMIC DNA]</scope>
    <source>
        <strain evidence="13 14">SA5d-4</strain>
    </source>
</reference>
<feature type="active site" description="Charge relay system" evidence="9 10">
    <location>
        <position position="176"/>
    </location>
</feature>
<dbReference type="EMBL" id="NPIA01000006">
    <property type="protein sequence ID" value="OZM56500.1"/>
    <property type="molecule type" value="Genomic_DNA"/>
</dbReference>
<dbReference type="InterPro" id="IPR023828">
    <property type="entry name" value="Peptidase_S8_Ser-AS"/>
</dbReference>
<feature type="active site" description="Charge relay system" evidence="9 10">
    <location>
        <position position="403"/>
    </location>
</feature>
<evidence type="ECO:0000313" key="14">
    <source>
        <dbReference type="Proteomes" id="UP000217083"/>
    </source>
</evidence>
<comment type="cofactor">
    <cofactor evidence="1">
        <name>Ca(2+)</name>
        <dbReference type="ChEBI" id="CHEBI:29108"/>
    </cofactor>
</comment>
<dbReference type="Pfam" id="PF00082">
    <property type="entry name" value="Peptidase_S8"/>
    <property type="match status" value="1"/>
</dbReference>
<dbReference type="Gene3D" id="2.160.20.80">
    <property type="entry name" value="E3 ubiquitin-protein ligase SopA"/>
    <property type="match status" value="1"/>
</dbReference>
<feature type="domain" description="Peptidase S8/S53" evidence="12">
    <location>
        <begin position="167"/>
        <end position="439"/>
    </location>
</feature>